<feature type="transmembrane region" description="Helical" evidence="14">
    <location>
        <begin position="1250"/>
        <end position="1271"/>
    </location>
</feature>
<keyword evidence="11 14" id="KW-0472">Membrane</keyword>
<keyword evidence="6" id="KW-0547">Nucleotide-binding</keyword>
<dbReference type="GeneID" id="112636208"/>
<dbReference type="GO" id="GO:0140359">
    <property type="term" value="F:ABC-type transporter activity"/>
    <property type="evidence" value="ECO:0007669"/>
    <property type="project" value="InterPro"/>
</dbReference>
<dbReference type="InterPro" id="IPR056264">
    <property type="entry name" value="R2_ABCA1-4-like"/>
</dbReference>
<feature type="transmembrane region" description="Helical" evidence="14">
    <location>
        <begin position="2099"/>
        <end position="2123"/>
    </location>
</feature>
<feature type="domain" description="ABC transporter" evidence="15">
    <location>
        <begin position="1346"/>
        <end position="1577"/>
    </location>
</feature>
<dbReference type="InterPro" id="IPR017871">
    <property type="entry name" value="ABC_transporter-like_CS"/>
</dbReference>
<dbReference type="Gene3D" id="3.40.50.300">
    <property type="entry name" value="P-loop containing nucleotide triphosphate hydrolases"/>
    <property type="match status" value="2"/>
</dbReference>
<dbReference type="Ensembl" id="ENSTGET00000010274.1">
    <property type="protein sequence ID" value="ENSTGEP00000008529.1"/>
    <property type="gene ID" value="ENSTGEG00000006972.1"/>
</dbReference>
<keyword evidence="3" id="KW-0813">Transport</keyword>
<dbReference type="PROSITE" id="PS00211">
    <property type="entry name" value="ABC_TRANSPORTER_1"/>
    <property type="match status" value="1"/>
</dbReference>
<dbReference type="GO" id="GO:0005319">
    <property type="term" value="F:lipid transporter activity"/>
    <property type="evidence" value="ECO:0007669"/>
    <property type="project" value="TreeGrafter"/>
</dbReference>
<evidence type="ECO:0000313" key="16">
    <source>
        <dbReference type="Ensembl" id="ENSTGEP00000008529.1"/>
    </source>
</evidence>
<feature type="region of interest" description="Disordered" evidence="13">
    <location>
        <begin position="2571"/>
        <end position="2595"/>
    </location>
</feature>
<dbReference type="GO" id="GO:0005524">
    <property type="term" value="F:ATP binding"/>
    <property type="evidence" value="ECO:0007669"/>
    <property type="project" value="UniProtKB-KW"/>
</dbReference>
<keyword evidence="12" id="KW-0968">Cytoplasmic vesicle</keyword>
<feature type="transmembrane region" description="Helical" evidence="14">
    <location>
        <begin position="1067"/>
        <end position="1090"/>
    </location>
</feature>
<dbReference type="PANTHER" id="PTHR19229">
    <property type="entry name" value="ATP-BINDING CASSETTE TRANSPORTER SUBFAMILY A ABCA"/>
    <property type="match status" value="1"/>
</dbReference>
<dbReference type="Pfam" id="PF12698">
    <property type="entry name" value="ABC2_membrane_3"/>
    <property type="match status" value="2"/>
</dbReference>
<evidence type="ECO:0000256" key="5">
    <source>
        <dbReference type="ARBA" id="ARBA00022737"/>
    </source>
</evidence>
<protein>
    <submittedName>
        <fullName evidence="16">ATP binding cassette subfamily A member 12</fullName>
    </submittedName>
</protein>
<dbReference type="KEGG" id="tge:112636208"/>
<dbReference type="GO" id="GO:0016887">
    <property type="term" value="F:ATP hydrolysis activity"/>
    <property type="evidence" value="ECO:0007669"/>
    <property type="project" value="InterPro"/>
</dbReference>
<feature type="transmembrane region" description="Helical" evidence="14">
    <location>
        <begin position="2068"/>
        <end position="2087"/>
    </location>
</feature>
<dbReference type="InterPro" id="IPR003439">
    <property type="entry name" value="ABC_transporter-like_ATP-bd"/>
</dbReference>
<keyword evidence="7" id="KW-0067">ATP-binding</keyword>
<evidence type="ECO:0000313" key="17">
    <source>
        <dbReference type="Proteomes" id="UP000694411"/>
    </source>
</evidence>
<evidence type="ECO:0000256" key="1">
    <source>
        <dbReference type="ARBA" id="ARBA00004439"/>
    </source>
</evidence>
<dbReference type="Pfam" id="PF00005">
    <property type="entry name" value="ABC_tran"/>
    <property type="match status" value="2"/>
</dbReference>
<dbReference type="CDD" id="cd03263">
    <property type="entry name" value="ABC_subfamily_A"/>
    <property type="match status" value="2"/>
</dbReference>
<dbReference type="SMART" id="SM00382">
    <property type="entry name" value="AAA"/>
    <property type="match status" value="2"/>
</dbReference>
<evidence type="ECO:0000256" key="14">
    <source>
        <dbReference type="SAM" id="Phobius"/>
    </source>
</evidence>
<dbReference type="PANTHER" id="PTHR19229:SF29">
    <property type="entry name" value="GLUCOSYLCERAMIDE TRANSPORTER ABCA12"/>
    <property type="match status" value="1"/>
</dbReference>
<gene>
    <name evidence="16" type="primary">ABCA12</name>
</gene>
<keyword evidence="10" id="KW-0445">Lipid transport</keyword>
<evidence type="ECO:0000256" key="12">
    <source>
        <dbReference type="ARBA" id="ARBA00023329"/>
    </source>
</evidence>
<keyword evidence="8" id="KW-1278">Translocase</keyword>
<evidence type="ECO:0000256" key="3">
    <source>
        <dbReference type="ARBA" id="ARBA00022448"/>
    </source>
</evidence>
<evidence type="ECO:0000256" key="6">
    <source>
        <dbReference type="ARBA" id="ARBA00022741"/>
    </source>
</evidence>
<feature type="transmembrane region" description="Helical" evidence="14">
    <location>
        <begin position="1987"/>
        <end position="2009"/>
    </location>
</feature>
<keyword evidence="9 14" id="KW-1133">Transmembrane helix</keyword>
<keyword evidence="4 14" id="KW-0812">Transmembrane</keyword>
<reference evidence="16" key="2">
    <citation type="submission" date="2025-08" db="UniProtKB">
        <authorList>
            <consortium name="Ensembl"/>
        </authorList>
    </citation>
    <scope>IDENTIFICATION</scope>
</reference>
<feature type="transmembrane region" description="Helical" evidence="14">
    <location>
        <begin position="1111"/>
        <end position="1133"/>
    </location>
</feature>
<dbReference type="GO" id="GO:0032376">
    <property type="term" value="P:positive regulation of cholesterol transport"/>
    <property type="evidence" value="ECO:0007669"/>
    <property type="project" value="UniProtKB-ARBA"/>
</dbReference>
<accession>A0A8D2JXM5</accession>
<reference evidence="16" key="1">
    <citation type="submission" date="2018-05" db="EMBL/GenBank/DDBJ databases">
        <title>Whole genome of Theropithecus gelada.</title>
        <authorList>
            <person name="Chiou K.L."/>
            <person name="Snyder-Mackler N."/>
        </authorList>
    </citation>
    <scope>NUCLEOTIDE SEQUENCE [LARGE SCALE GENOMIC DNA]</scope>
</reference>
<evidence type="ECO:0000256" key="9">
    <source>
        <dbReference type="ARBA" id="ARBA00022989"/>
    </source>
</evidence>
<dbReference type="Pfam" id="PF23321">
    <property type="entry name" value="R1_ABCA1"/>
    <property type="match status" value="1"/>
</dbReference>
<evidence type="ECO:0000256" key="13">
    <source>
        <dbReference type="SAM" id="MobiDB-lite"/>
    </source>
</evidence>
<feature type="transmembrane region" description="Helical" evidence="14">
    <location>
        <begin position="1176"/>
        <end position="1196"/>
    </location>
</feature>
<evidence type="ECO:0000256" key="2">
    <source>
        <dbReference type="ARBA" id="ARBA00008869"/>
    </source>
</evidence>
<dbReference type="InterPro" id="IPR027417">
    <property type="entry name" value="P-loop_NTPase"/>
</dbReference>
<dbReference type="PROSITE" id="PS50893">
    <property type="entry name" value="ABC_TRANSPORTER_2"/>
    <property type="match status" value="2"/>
</dbReference>
<evidence type="ECO:0000256" key="11">
    <source>
        <dbReference type="ARBA" id="ARBA00023136"/>
    </source>
</evidence>
<feature type="transmembrane region" description="Helical" evidence="14">
    <location>
        <begin position="2186"/>
        <end position="2207"/>
    </location>
</feature>
<dbReference type="GO" id="GO:0030667">
    <property type="term" value="C:secretory granule membrane"/>
    <property type="evidence" value="ECO:0007669"/>
    <property type="project" value="UniProtKB-ARBA"/>
</dbReference>
<feature type="compositionally biased region" description="Polar residues" evidence="13">
    <location>
        <begin position="2574"/>
        <end position="2587"/>
    </location>
</feature>
<proteinExistence type="inferred from homology"/>
<name>A0A8D2JXM5_THEGE</name>
<feature type="domain" description="ABC transporter" evidence="15">
    <location>
        <begin position="2254"/>
        <end position="2489"/>
    </location>
</feature>
<dbReference type="CTD" id="26154"/>
<comment type="subcellular location">
    <subcellularLocation>
        <location evidence="1">Cytoplasmic vesicle membrane</location>
        <topology evidence="1">Multi-pass membrane protein</topology>
    </subcellularLocation>
</comment>
<keyword evidence="5" id="KW-0677">Repeat</keyword>
<dbReference type="InterPro" id="IPR013525">
    <property type="entry name" value="ABC2_TM"/>
</dbReference>
<dbReference type="InterPro" id="IPR026082">
    <property type="entry name" value="ABCA"/>
</dbReference>
<evidence type="ECO:0000259" key="15">
    <source>
        <dbReference type="PROSITE" id="PS50893"/>
    </source>
</evidence>
<feature type="transmembrane region" description="Helical" evidence="14">
    <location>
        <begin position="24"/>
        <end position="43"/>
    </location>
</feature>
<reference evidence="16" key="3">
    <citation type="submission" date="2025-09" db="UniProtKB">
        <authorList>
            <consortium name="Ensembl"/>
        </authorList>
    </citation>
    <scope>IDENTIFICATION</scope>
</reference>
<evidence type="ECO:0000256" key="10">
    <source>
        <dbReference type="ARBA" id="ARBA00023055"/>
    </source>
</evidence>
<dbReference type="FunFam" id="3.40.50.300:FF:000689">
    <property type="entry name" value="ATP binding cassette subfamily A member 12"/>
    <property type="match status" value="1"/>
</dbReference>
<dbReference type="RefSeq" id="XP_025260539.1">
    <property type="nucleotide sequence ID" value="XM_025404754.1"/>
</dbReference>
<dbReference type="InterPro" id="IPR003593">
    <property type="entry name" value="AAA+_ATPase"/>
</dbReference>
<feature type="transmembrane region" description="Helical" evidence="14">
    <location>
        <begin position="1746"/>
        <end position="1767"/>
    </location>
</feature>
<feature type="transmembrane region" description="Helical" evidence="14">
    <location>
        <begin position="1145"/>
        <end position="1169"/>
    </location>
</feature>
<evidence type="ECO:0000256" key="8">
    <source>
        <dbReference type="ARBA" id="ARBA00022967"/>
    </source>
</evidence>
<dbReference type="FunFam" id="3.40.50.300:FF:000298">
    <property type="entry name" value="ATP-binding cassette sub-family A member 12"/>
    <property type="match status" value="1"/>
</dbReference>
<feature type="transmembrane region" description="Helical" evidence="14">
    <location>
        <begin position="2040"/>
        <end position="2062"/>
    </location>
</feature>
<keyword evidence="17" id="KW-1185">Reference proteome</keyword>
<comment type="similarity">
    <text evidence="2">Belongs to the ABC transporter superfamily. ABCA family.</text>
</comment>
<dbReference type="Proteomes" id="UP000694411">
    <property type="component" value="Chromosome 12"/>
</dbReference>
<evidence type="ECO:0000256" key="4">
    <source>
        <dbReference type="ARBA" id="ARBA00022692"/>
    </source>
</evidence>
<evidence type="ECO:0000256" key="7">
    <source>
        <dbReference type="ARBA" id="ARBA00022840"/>
    </source>
</evidence>
<dbReference type="SUPFAM" id="SSF52540">
    <property type="entry name" value="P-loop containing nucleoside triphosphate hydrolases"/>
    <property type="match status" value="2"/>
</dbReference>
<sequence>MASQFHQLRILVWKNWLGVKRQPLWTLVLILWPVIIFIILAITRTKFPPTAKPTCYLAPRNLPSTGFFPFLQTLLCDTDSKCKDTPYGPQDLLRRKGIDAALFKDSEILRKSSNLDKDSNLSFQSTQVPERRHASLATVFPSPSSDLESPGTYTFNGSQVLARILGLEKLLKQNSTSEDIRKELCDSYPGYIVDDAFSWTFLGRNIFNKFCLSNMTLLESSLQELNKQFSQLSSDPNNQKIVFQEIVRVLSFFSQVQEQKAVWQLLSSFPNVFQNDTSLSNLFDVLRKANSVLLVVQKVYPRFATNEGFRTLQKSVKHLLYTLDSPAQGDSDNITHMWSEDDGQTLSPSSLAAQLLILENFEDALLNISANSPYIPYLACVRNVTDSLARGSPENLRLLQSTIRLKKSFLRNGSYEDYIPPVPEVLKSKLSQLRNLTELLCESETFSLIEKSCQLSDMSFGSLCEDSEFDLQLLEAAELGTEIAASLLYHDNLISEKVRDLLTGDPSKINLNMDQFLEQALQMNYMENITQLIPIVEVMLHVNNSADASEKPGQLIEMFKNVEELKEDLRRTTGMSNRSIDKLLAIPIPDNRAEIISQVFWLHSCDANITNLKLEDAMKEFCNLSLSERSWQSYLIGLTLLHYLNVYNFTYKVFFPRKDQKPVEKMMELFMRLREILNQMASGTHPLLDKMRSLKQMHLPRSVPLTQAMYRSNRMNTPQGSFSTISQALCSQGITTEYLTAMLPSSQRPKGNHTKDFLTYKLSKEQIASKYGIPIKTTPFCFSLYKDIINMPAGPVIWAFLKPMLLGRILYAPYNPVTKAIMEKSNITLRQLAELREKSQEWMDKSPLFMNSFHLLNQAIPMLQNTLRNPFVQVFVKFSVGLDAVELLKQIDELDILRLKLENNIDIIDQLNTLSSLTVNISSCVLYDRIQAAKTIEEMEREAKRLYKSNELFGSVIFKLPSNRSWHRGYDSENVFLPPVIKYTIRMSLKTAQTTRSLRTKIWAPGPHNSPSHNQIYGRAFIYLQDSIERAIIELQTGRNSQEIAVQVQAIPYPCFMKDNFLTSVSYSLPIVLMVAWVVFIAAFVKKLVYEKDLRLHEYMKMMGVNSCSHFFAWLIESVGFLLVTIVILIIILKLGNILPKTNGFILFLYFSDYSFSVIAMSYLISVFFNNTNIAALIGSLIYIIAFFPFIVLVTVENELSYVVKVFMSLLSPTAFSYASQYIARYEEQGIGLQWENMYSSPVQDDTTSFGWLCCLILADSFIYFLIAWYVRNVFPGTYGMAAPWYFPILPSYWKERFGCAEVKPEKSNGLMFTNIMMQNTNPSASPEYMFSSNIEPEPKDLTVGVALHGVTKIYGSKVAVDNLNLNFYEGHITSLLGPNGAGKTTTISMLTGLFGASAGTIFVYGKDIKTDLHTVRKNMGVCMQHDVLFSYLTTKEHLLLYGSIKVPHWTKKQLHEEVKRTLKDTGLYSHRHKRVGTLSGGMKRKLSISIALIGGSRVVILDEPSTGVDPCSRRSIWDVISKNKTARTIILSTHHLDEAEVLSDRIAFLEQGGLRCCGSPFYLKEAFGDGYHLTLTKKKSPNLNANAVCDTMAVTAMIQSHLPEAYLKEDIGGELVYVLPPFSTKVSGAYLSLLRALDNGMGDLNIGCYGISDTTVEEVFLNLTKESQKSSAMSLEHLTQKKIGNSSANGISTPDDLSVSSSNFTDRDDKILTRGERLDGFGLLLKKIMAILIKRFHHTRRNWKGLIAQVILPIVFVTTAMGLGTLRNSSNSYPEIQISPSLYGTSEQTAFYGNYHPSTEALVSAMWDFPGVDNMCLNTSDLRCLKKDSLEKWNTSGEPITNFGVCSCSENVQECPKFNYSPPHRRTYSSQVIYNLTGQRMENYLISTANEFVQKRYGGWSFGLPLTKDLRFDITGVPANRTLAKVWYDPEGYHSLPAYLNSLNNFLLRVNMSKYDAARHGIIMYSHPYPGVQDQEQATISSLIDILVALSILMGYSVTTASFVTYVVREHQTKAKQLQHISGIGVTCYWVTNFIYDMVFYLVPVAFSIGIIAIFKLPAFYSENNLGAVSLLLLLFGYATFSWMYLLAGLFHETGMAFITYVCVNLFFGINSIVSLSVVYFLSKEKPNDPTLELISETLKRIFLIFPQFCFGYGLIELSQQQSVLDFLKAYGVEYPNETFEMDKLGAMFVALVSQGTMFFFLRLLINESLIKKLRLFFRKFNSSHVRETTDEDEDVRAERLRVESGAAEFDLVQLYRLTKTYQLIHKKIIAVNNISIGIPAGECFGLLGVNGAGKTTIFKMLTGDIIPSSGNILIRNKTGSLGHVDSHSSLVGYCPQEDALDDLVTVEEHLYFYARVHGIPEKDIKETVHKLLRRLHLIPFKDRATSTCSYGTKRKLSTALALIGKPSILLLDEPSSGMDPKSKRHLWKIISEEVQNKCSVILTSHSMEECEALCTRLAIMVNGKFQCIGSLQHIKSRFGRGFTVKVHLKNNKVTMESLTKFMQLHFPKTYLKDQHLSMLEYHVPVTAGGVANIFDLLETNKTALNITNFLVSQTTLEEVFINFAKDQKSYETADTSSQGSTISVDSQDDQMES</sequence>
<organism evidence="16 17">
    <name type="scientific">Theropithecus gelada</name>
    <name type="common">Gelada baboon</name>
    <dbReference type="NCBI Taxonomy" id="9565"/>
    <lineage>
        <taxon>Eukaryota</taxon>
        <taxon>Metazoa</taxon>
        <taxon>Chordata</taxon>
        <taxon>Craniata</taxon>
        <taxon>Vertebrata</taxon>
        <taxon>Euteleostomi</taxon>
        <taxon>Mammalia</taxon>
        <taxon>Eutheria</taxon>
        <taxon>Euarchontoglires</taxon>
        <taxon>Primates</taxon>
        <taxon>Haplorrhini</taxon>
        <taxon>Catarrhini</taxon>
        <taxon>Cercopithecidae</taxon>
        <taxon>Cercopithecinae</taxon>
        <taxon>Theropithecus</taxon>
    </lineage>
</organism>